<reference evidence="3 4" key="2">
    <citation type="submission" date="2019-10" db="EMBL/GenBank/DDBJ databases">
        <title>Genome Sequences from Six Type Strain Members of the Archaeal Family Sulfolobaceae: Acidianus ambivalens, Acidianus infernus, Metallosphaera prunae, Stygiolobus azoricus, Sulfolobus metallicus, and Sulfurisphaera ohwakuensis.</title>
        <authorList>
            <person name="Counts J.A."/>
            <person name="Kelly R.M."/>
        </authorList>
    </citation>
    <scope>NUCLEOTIDE SEQUENCE [LARGE SCALE GENOMIC DNA]</scope>
    <source>
        <strain evidence="3 4">LEI 10</strain>
    </source>
</reference>
<dbReference type="EMBL" id="CP045482">
    <property type="protein sequence ID" value="QGR22004.1"/>
    <property type="molecule type" value="Genomic_DNA"/>
</dbReference>
<evidence type="ECO:0000256" key="1">
    <source>
        <dbReference type="SAM" id="MobiDB-lite"/>
    </source>
</evidence>
<proteinExistence type="predicted"/>
<keyword evidence="4" id="KW-1185">Reference proteome</keyword>
<evidence type="ECO:0000313" key="5">
    <source>
        <dbReference type="Proteomes" id="UP000474054"/>
    </source>
</evidence>
<dbReference type="KEGG" id="aamb:D1866_08340"/>
<evidence type="ECO:0000313" key="2">
    <source>
        <dbReference type="EMBL" id="MQL56371.1"/>
    </source>
</evidence>
<feature type="compositionally biased region" description="Polar residues" evidence="1">
    <location>
        <begin position="53"/>
        <end position="64"/>
    </location>
</feature>
<dbReference type="Proteomes" id="UP000474054">
    <property type="component" value="Unassembled WGS sequence"/>
</dbReference>
<dbReference type="EMBL" id="WHYS01000003">
    <property type="protein sequence ID" value="MQL56371.1"/>
    <property type="molecule type" value="Genomic_DNA"/>
</dbReference>
<organism evidence="3 4">
    <name type="scientific">Acidianus ambivalens</name>
    <name type="common">Desulfurolobus ambivalens</name>
    <dbReference type="NCBI Taxonomy" id="2283"/>
    <lineage>
        <taxon>Archaea</taxon>
        <taxon>Thermoproteota</taxon>
        <taxon>Thermoprotei</taxon>
        <taxon>Sulfolobales</taxon>
        <taxon>Sulfolobaceae</taxon>
        <taxon>Acidianus</taxon>
    </lineage>
</organism>
<reference evidence="2 5" key="1">
    <citation type="submission" date="2019-10" db="EMBL/GenBank/DDBJ databases">
        <title>Comparative genomics of sulfur disproportionating microorganisms.</title>
        <authorList>
            <person name="Ward L.M."/>
            <person name="Bertran E."/>
            <person name="Johnston D."/>
        </authorList>
    </citation>
    <scope>NUCLEOTIDE SEQUENCE [LARGE SCALE GENOMIC DNA]</scope>
    <source>
        <strain evidence="2 5">DSM 3772</strain>
    </source>
</reference>
<evidence type="ECO:0000313" key="4">
    <source>
        <dbReference type="Proteomes" id="UP000426328"/>
    </source>
</evidence>
<accession>A0A650CVV1</accession>
<dbReference type="Proteomes" id="UP000426328">
    <property type="component" value="Chromosome"/>
</dbReference>
<sequence>MLEALKFINFYANIKLESATMKSMSNVRWRKALNETPRVLEGSGLTTAPVDGTGSQTRGMRTRG</sequence>
<feature type="region of interest" description="Disordered" evidence="1">
    <location>
        <begin position="38"/>
        <end position="64"/>
    </location>
</feature>
<evidence type="ECO:0000313" key="3">
    <source>
        <dbReference type="EMBL" id="QGR22004.1"/>
    </source>
</evidence>
<dbReference type="AlphaFoldDB" id="A0A650CVV1"/>
<protein>
    <submittedName>
        <fullName evidence="3">Uncharacterized protein</fullName>
    </submittedName>
</protein>
<gene>
    <name evidence="3" type="ORF">D1866_08340</name>
    <name evidence="2" type="ORF">GFB69_11780</name>
</gene>
<name>A0A650CVV1_ACIAM</name>